<feature type="transmembrane region" description="Helical" evidence="4">
    <location>
        <begin position="192"/>
        <end position="211"/>
    </location>
</feature>
<dbReference type="EMBL" id="CP030850">
    <property type="protein sequence ID" value="AXE18589.1"/>
    <property type="molecule type" value="Genomic_DNA"/>
</dbReference>
<accession>A0A344TIW8</accession>
<dbReference type="PANTHER" id="PTHR43630">
    <property type="entry name" value="POLY-BETA-1,6-N-ACETYL-D-GLUCOSAMINE SYNTHASE"/>
    <property type="match status" value="1"/>
</dbReference>
<evidence type="ECO:0000259" key="5">
    <source>
        <dbReference type="Pfam" id="PF00535"/>
    </source>
</evidence>
<dbReference type="InterPro" id="IPR029044">
    <property type="entry name" value="Nucleotide-diphossugar_trans"/>
</dbReference>
<feature type="transmembrane region" description="Helical" evidence="4">
    <location>
        <begin position="12"/>
        <end position="34"/>
    </location>
</feature>
<dbReference type="PANTHER" id="PTHR43630:SF1">
    <property type="entry name" value="POLY-BETA-1,6-N-ACETYL-D-GLUCOSAMINE SYNTHASE"/>
    <property type="match status" value="1"/>
</dbReference>
<organism evidence="6 7">
    <name type="scientific">Runella rosea</name>
    <dbReference type="NCBI Taxonomy" id="2259595"/>
    <lineage>
        <taxon>Bacteria</taxon>
        <taxon>Pseudomonadati</taxon>
        <taxon>Bacteroidota</taxon>
        <taxon>Cytophagia</taxon>
        <taxon>Cytophagales</taxon>
        <taxon>Spirosomataceae</taxon>
        <taxon>Runella</taxon>
    </lineage>
</organism>
<dbReference type="Proteomes" id="UP000251993">
    <property type="component" value="Chromosome"/>
</dbReference>
<feature type="transmembrane region" description="Helical" evidence="4">
    <location>
        <begin position="356"/>
        <end position="381"/>
    </location>
</feature>
<dbReference type="Pfam" id="PF00535">
    <property type="entry name" value="Glycos_transf_2"/>
    <property type="match status" value="1"/>
</dbReference>
<evidence type="ECO:0000256" key="3">
    <source>
        <dbReference type="ARBA" id="ARBA00022679"/>
    </source>
</evidence>
<dbReference type="InterPro" id="IPR001173">
    <property type="entry name" value="Glyco_trans_2-like"/>
</dbReference>
<sequence length="390" mass="45690">MDIFYSTNWFLYPFLNILLGLFVVIVLVQLYYILFVFAKLLFQQTPVEKEQWPPVTVVVCAHNELGNLRELLPMLNEQDYPDYEVVVMNDRSWDGTEEFAEEEANVWKKVRFVHIRQEYDHVTPKKYAVTTAVRGAKHDVILLTDADCRPTTDQWIKGMAACLTEEKQVVIGFSPYQKLDGFLNRLIRFETFYVAIQYLSLALAGKPYMAVGRNLMYSKSLFTQNKGFYTHLRVMGGDDDLLMNEIATRYNTAVCLNADTFMVSLPKTTWKDWYRQKKRHLSVSKYYKTGNKVRLAVLSGTHVLSWMLFLGLLLGCLWNYPALLAYIIIIGLLFSIRLVAQWIVLGLASRKLYKSVGWFAIPLMDLTLFVYYFTMSFVMWYNRRKKVRWR</sequence>
<gene>
    <name evidence="6" type="ORF">DR864_12900</name>
</gene>
<feature type="transmembrane region" description="Helical" evidence="4">
    <location>
        <begin position="323"/>
        <end position="344"/>
    </location>
</feature>
<evidence type="ECO:0000313" key="7">
    <source>
        <dbReference type="Proteomes" id="UP000251993"/>
    </source>
</evidence>
<evidence type="ECO:0000256" key="1">
    <source>
        <dbReference type="ARBA" id="ARBA00006739"/>
    </source>
</evidence>
<feature type="domain" description="Glycosyltransferase 2-like" evidence="5">
    <location>
        <begin position="56"/>
        <end position="222"/>
    </location>
</feature>
<keyword evidence="2" id="KW-0328">Glycosyltransferase</keyword>
<name>A0A344TIW8_9BACT</name>
<keyword evidence="4" id="KW-0812">Transmembrane</keyword>
<keyword evidence="4" id="KW-0472">Membrane</keyword>
<evidence type="ECO:0000313" key="6">
    <source>
        <dbReference type="EMBL" id="AXE18589.1"/>
    </source>
</evidence>
<dbReference type="RefSeq" id="WP_114067372.1">
    <property type="nucleotide sequence ID" value="NZ_CP030850.1"/>
</dbReference>
<comment type="similarity">
    <text evidence="1">Belongs to the glycosyltransferase 2 family.</text>
</comment>
<dbReference type="OrthoDB" id="9800276at2"/>
<dbReference type="KEGG" id="run:DR864_12900"/>
<dbReference type="GO" id="GO:0016757">
    <property type="term" value="F:glycosyltransferase activity"/>
    <property type="evidence" value="ECO:0007669"/>
    <property type="project" value="UniProtKB-KW"/>
</dbReference>
<dbReference type="SUPFAM" id="SSF53448">
    <property type="entry name" value="Nucleotide-diphospho-sugar transferases"/>
    <property type="match status" value="1"/>
</dbReference>
<feature type="transmembrane region" description="Helical" evidence="4">
    <location>
        <begin position="295"/>
        <end position="316"/>
    </location>
</feature>
<dbReference type="Gene3D" id="3.90.550.10">
    <property type="entry name" value="Spore Coat Polysaccharide Biosynthesis Protein SpsA, Chain A"/>
    <property type="match status" value="1"/>
</dbReference>
<protein>
    <submittedName>
        <fullName evidence="6">Glycosyl transferase family 2</fullName>
    </submittedName>
</protein>
<dbReference type="AlphaFoldDB" id="A0A344TIW8"/>
<keyword evidence="4" id="KW-1133">Transmembrane helix</keyword>
<keyword evidence="3 6" id="KW-0808">Transferase</keyword>
<proteinExistence type="inferred from homology"/>
<keyword evidence="7" id="KW-1185">Reference proteome</keyword>
<reference evidence="6 7" key="1">
    <citation type="submission" date="2018-07" db="EMBL/GenBank/DDBJ databases">
        <title>Genome sequencing of Runella.</title>
        <authorList>
            <person name="Baek M.-G."/>
            <person name="Yi H."/>
        </authorList>
    </citation>
    <scope>NUCLEOTIDE SEQUENCE [LARGE SCALE GENOMIC DNA]</scope>
    <source>
        <strain evidence="6 7">HYN0085</strain>
    </source>
</reference>
<evidence type="ECO:0000256" key="4">
    <source>
        <dbReference type="SAM" id="Phobius"/>
    </source>
</evidence>
<evidence type="ECO:0000256" key="2">
    <source>
        <dbReference type="ARBA" id="ARBA00022676"/>
    </source>
</evidence>